<comment type="similarity">
    <text evidence="6">Belongs to the UTP23/FCF1 family. UTP23 subfamily.</text>
</comment>
<dbReference type="AlphaFoldDB" id="A0A165UC13"/>
<evidence type="ECO:0000256" key="5">
    <source>
        <dbReference type="ARBA" id="ARBA00037300"/>
    </source>
</evidence>
<dbReference type="InterPro" id="IPR006984">
    <property type="entry name" value="Fcf1/UTP23"/>
</dbReference>
<feature type="domain" description="UTP23 sensor motif region" evidence="9">
    <location>
        <begin position="185"/>
        <end position="203"/>
    </location>
</feature>
<organism evidence="10 11">
    <name type="scientific">Daedalea quercina L-15889</name>
    <dbReference type="NCBI Taxonomy" id="1314783"/>
    <lineage>
        <taxon>Eukaryota</taxon>
        <taxon>Fungi</taxon>
        <taxon>Dikarya</taxon>
        <taxon>Basidiomycota</taxon>
        <taxon>Agaricomycotina</taxon>
        <taxon>Agaricomycetes</taxon>
        <taxon>Polyporales</taxon>
        <taxon>Fomitopsis</taxon>
    </lineage>
</organism>
<evidence type="ECO:0000256" key="3">
    <source>
        <dbReference type="ARBA" id="ARBA00022552"/>
    </source>
</evidence>
<evidence type="ECO:0000256" key="6">
    <source>
        <dbReference type="ARBA" id="ARBA00038503"/>
    </source>
</evidence>
<dbReference type="FunFam" id="3.40.50.1010:FF:000006">
    <property type="entry name" value="rRNA-processing protein UTP23 homolog"/>
    <property type="match status" value="1"/>
</dbReference>
<dbReference type="Proteomes" id="UP000076727">
    <property type="component" value="Unassembled WGS sequence"/>
</dbReference>
<evidence type="ECO:0000259" key="9">
    <source>
        <dbReference type="Pfam" id="PF24779"/>
    </source>
</evidence>
<comment type="subcellular location">
    <subcellularLocation>
        <location evidence="1">Nucleus</location>
        <location evidence="1">Nucleolus</location>
    </subcellularLocation>
</comment>
<feature type="region of interest" description="Disordered" evidence="8">
    <location>
        <begin position="176"/>
        <end position="269"/>
    </location>
</feature>
<evidence type="ECO:0000313" key="11">
    <source>
        <dbReference type="Proteomes" id="UP000076727"/>
    </source>
</evidence>
<dbReference type="Gene3D" id="3.40.50.1010">
    <property type="entry name" value="5'-nuclease"/>
    <property type="match status" value="1"/>
</dbReference>
<dbReference type="EMBL" id="KV429032">
    <property type="protein sequence ID" value="KZT74697.1"/>
    <property type="molecule type" value="Genomic_DNA"/>
</dbReference>
<evidence type="ECO:0000313" key="10">
    <source>
        <dbReference type="EMBL" id="KZT74697.1"/>
    </source>
</evidence>
<proteinExistence type="inferred from homology"/>
<protein>
    <recommendedName>
        <fullName evidence="7">U three protein 23</fullName>
    </recommendedName>
</protein>
<accession>A0A165UC13</accession>
<dbReference type="InterPro" id="IPR057776">
    <property type="entry name" value="UTP23_sensor"/>
</dbReference>
<evidence type="ECO:0000256" key="7">
    <source>
        <dbReference type="ARBA" id="ARBA00076388"/>
    </source>
</evidence>
<evidence type="ECO:0000256" key="1">
    <source>
        <dbReference type="ARBA" id="ARBA00004604"/>
    </source>
</evidence>
<evidence type="ECO:0000256" key="2">
    <source>
        <dbReference type="ARBA" id="ARBA00022517"/>
    </source>
</evidence>
<comment type="function">
    <text evidence="5">Involved in rRNA-processing and ribosome biogenesis.</text>
</comment>
<dbReference type="PANTHER" id="PTHR12416">
    <property type="entry name" value="RRNA-PROCESSING PROTEIN UTP23 HOMOLOG"/>
    <property type="match status" value="1"/>
</dbReference>
<evidence type="ECO:0000256" key="8">
    <source>
        <dbReference type="SAM" id="MobiDB-lite"/>
    </source>
</evidence>
<reference evidence="10 11" key="1">
    <citation type="journal article" date="2016" name="Mol. Biol. Evol.">
        <title>Comparative Genomics of Early-Diverging Mushroom-Forming Fungi Provides Insights into the Origins of Lignocellulose Decay Capabilities.</title>
        <authorList>
            <person name="Nagy L.G."/>
            <person name="Riley R."/>
            <person name="Tritt A."/>
            <person name="Adam C."/>
            <person name="Daum C."/>
            <person name="Floudas D."/>
            <person name="Sun H."/>
            <person name="Yadav J.S."/>
            <person name="Pangilinan J."/>
            <person name="Larsson K.H."/>
            <person name="Matsuura K."/>
            <person name="Barry K."/>
            <person name="Labutti K."/>
            <person name="Kuo R."/>
            <person name="Ohm R.A."/>
            <person name="Bhattacharya S.S."/>
            <person name="Shirouzu T."/>
            <person name="Yoshinaga Y."/>
            <person name="Martin F.M."/>
            <person name="Grigoriev I.V."/>
            <person name="Hibbett D.S."/>
        </authorList>
    </citation>
    <scope>NUCLEOTIDE SEQUENCE [LARGE SCALE GENOMIC DNA]</scope>
    <source>
        <strain evidence="10 11">L-15889</strain>
    </source>
</reference>
<sequence>MRQKRAKAYRKLMSLYCMSFGFRQPYQVLVDSEMCKASISQKLEFAKQVETVLQGTVKLMITQCCIHELYLQGKAQQPAVDLAKAFERRKCNHREAIPGDDCLASVVGETNKHRYVIATQSHDLRVKLRTIPAVPLIHINRSVMILEPPSEATVEAKESAEEQLLHPSAPEIAAMSSTNAPAEAPKKKKGLKGPNPLSVKKKKPKPEYPMPKNDTKEGEQGKAGTKRKRDADEERDAGEHQPLQRSGRKRKRHRKTSDKAVDSEVDEGV</sequence>
<dbReference type="GO" id="GO:0032040">
    <property type="term" value="C:small-subunit processome"/>
    <property type="evidence" value="ECO:0007669"/>
    <property type="project" value="InterPro"/>
</dbReference>
<dbReference type="OrthoDB" id="25675at2759"/>
<keyword evidence="4" id="KW-0539">Nucleus</keyword>
<dbReference type="InterPro" id="IPR029060">
    <property type="entry name" value="PIN-like_dom_sf"/>
</dbReference>
<keyword evidence="11" id="KW-1185">Reference proteome</keyword>
<dbReference type="Pfam" id="PF04900">
    <property type="entry name" value="Fcf1"/>
    <property type="match status" value="1"/>
</dbReference>
<dbReference type="Pfam" id="PF24779">
    <property type="entry name" value="UTP23_sensor"/>
    <property type="match status" value="1"/>
</dbReference>
<feature type="compositionally biased region" description="Basic residues" evidence="8">
    <location>
        <begin position="246"/>
        <end position="256"/>
    </location>
</feature>
<name>A0A165UC13_9APHY</name>
<gene>
    <name evidence="10" type="ORF">DAEQUDRAFT_807036</name>
</gene>
<keyword evidence="2" id="KW-0690">Ribosome biogenesis</keyword>
<dbReference type="SUPFAM" id="SSF88723">
    <property type="entry name" value="PIN domain-like"/>
    <property type="match status" value="1"/>
</dbReference>
<keyword evidence="3" id="KW-0698">rRNA processing</keyword>
<dbReference type="STRING" id="1314783.A0A165UC13"/>
<dbReference type="GO" id="GO:0006364">
    <property type="term" value="P:rRNA processing"/>
    <property type="evidence" value="ECO:0007669"/>
    <property type="project" value="UniProtKB-KW"/>
</dbReference>
<dbReference type="CDD" id="cd09865">
    <property type="entry name" value="PIN_ScUtp23p-like"/>
    <property type="match status" value="1"/>
</dbReference>
<evidence type="ECO:0000256" key="4">
    <source>
        <dbReference type="ARBA" id="ARBA00023242"/>
    </source>
</evidence>